<name>A0A226X638_CABSO</name>
<dbReference type="Proteomes" id="UP000214720">
    <property type="component" value="Unassembled WGS sequence"/>
</dbReference>
<evidence type="ECO:0000313" key="2">
    <source>
        <dbReference type="Proteomes" id="UP000214720"/>
    </source>
</evidence>
<sequence length="44" mass="4980">MVALSISQVSVKMRHQFVESSAKDGKRTDVFIWASEQVSILWIA</sequence>
<comment type="caution">
    <text evidence="1">The sequence shown here is derived from an EMBL/GenBank/DDBJ whole genome shotgun (WGS) entry which is preliminary data.</text>
</comment>
<evidence type="ECO:0000313" key="1">
    <source>
        <dbReference type="EMBL" id="OXC78308.1"/>
    </source>
</evidence>
<dbReference type="AlphaFoldDB" id="A0A226X638"/>
<reference evidence="2" key="1">
    <citation type="submission" date="2017-01" db="EMBL/GenBank/DDBJ databases">
        <title>Genome Analysis of Deinococcus marmoris KOPRI26562.</title>
        <authorList>
            <person name="Kim J.H."/>
            <person name="Oh H.-M."/>
        </authorList>
    </citation>
    <scope>NUCLEOTIDE SEQUENCE [LARGE SCALE GENOMIC DNA]</scope>
    <source>
        <strain evidence="2">PAMC 26633</strain>
    </source>
</reference>
<organism evidence="1 2">
    <name type="scientific">Caballeronia sordidicola</name>
    <name type="common">Burkholderia sordidicola</name>
    <dbReference type="NCBI Taxonomy" id="196367"/>
    <lineage>
        <taxon>Bacteria</taxon>
        <taxon>Pseudomonadati</taxon>
        <taxon>Pseudomonadota</taxon>
        <taxon>Betaproteobacteria</taxon>
        <taxon>Burkholderiales</taxon>
        <taxon>Burkholderiaceae</taxon>
        <taxon>Caballeronia</taxon>
    </lineage>
</organism>
<protein>
    <submittedName>
        <fullName evidence="1">Uncharacterized protein</fullName>
    </submittedName>
</protein>
<accession>A0A226X638</accession>
<gene>
    <name evidence="1" type="ORF">BSU04_12540</name>
</gene>
<dbReference type="EMBL" id="MTHB01000069">
    <property type="protein sequence ID" value="OXC78308.1"/>
    <property type="molecule type" value="Genomic_DNA"/>
</dbReference>
<proteinExistence type="predicted"/>